<reference evidence="1 2" key="1">
    <citation type="submission" date="2023-05" db="EMBL/GenBank/DDBJ databases">
        <title>Draft genome sequence of Streptomyces sp. B-S-A6 isolated from a cave soil in Thailand.</title>
        <authorList>
            <person name="Chamroensaksri N."/>
            <person name="Muangham S."/>
        </authorList>
    </citation>
    <scope>NUCLEOTIDE SEQUENCE [LARGE SCALE GENOMIC DNA]</scope>
    <source>
        <strain evidence="1 2">B-S-A6</strain>
    </source>
</reference>
<dbReference type="Proteomes" id="UP001223978">
    <property type="component" value="Unassembled WGS sequence"/>
</dbReference>
<keyword evidence="2" id="KW-1185">Reference proteome</keyword>
<organism evidence="1 2">
    <name type="scientific">Streptomyces cavernicola</name>
    <dbReference type="NCBI Taxonomy" id="3043613"/>
    <lineage>
        <taxon>Bacteria</taxon>
        <taxon>Bacillati</taxon>
        <taxon>Actinomycetota</taxon>
        <taxon>Actinomycetes</taxon>
        <taxon>Kitasatosporales</taxon>
        <taxon>Streptomycetaceae</taxon>
        <taxon>Streptomyces</taxon>
    </lineage>
</organism>
<dbReference type="SUPFAM" id="SSF56349">
    <property type="entry name" value="DNA breaking-rejoining enzymes"/>
    <property type="match status" value="1"/>
</dbReference>
<protein>
    <recommendedName>
        <fullName evidence="3">Site-specific integrase</fullName>
    </recommendedName>
</protein>
<dbReference type="EMBL" id="JASCIQ010000055">
    <property type="protein sequence ID" value="MDI3408941.1"/>
    <property type="molecule type" value="Genomic_DNA"/>
</dbReference>
<evidence type="ECO:0008006" key="3">
    <source>
        <dbReference type="Google" id="ProtNLM"/>
    </source>
</evidence>
<comment type="caution">
    <text evidence="1">The sequence shown here is derived from an EMBL/GenBank/DDBJ whole genome shotgun (WGS) entry which is preliminary data.</text>
</comment>
<sequence>MDDQALCGRCYTPPTATCVRCGAERPCLYIDAGTPTCDACRHKLRPRETCSGCGREHYVSYRTPDGRGWCTLCGAKRRPCASCGKTVRINTRAPDGAGLCTTCWRSHPASKRACRACGEVTHLVAAGRCAPCAAHHQLHELLSTHSRVRPDVQPVLDALLRRDPQAMISWLSRRPQRATLLRALAAGHGPVGHQTLDQLGPAKIVNNLRTILMAGGALPPRDERLAALQRWIPTALARVQEAEARRVLHSFTTWHLMRRLRACSKRRPLTSMQVHQARAQVRHTVRLLNWLAEQGATLRACTQDHIDAWLDQRQTHTHVYTFVGWASTRGHTQLLRVPLPVPIIKADLLAADARWALVNRLLHDRGLSVRDRTAALLVLLFAQPLTRIVTLTTRDIRLDGPNLALQLGNVPAQMPPPLDAYLRELHDQAVQTGAPPEVRWLFPGRFPGQHISSDYLSHHLRKLGFPARIARSTALIELAGELPAVVVSRLLGLCQTTADTWQRIAAADDAVYATVLVHRQRGRRTP</sequence>
<name>A0ABT6SNX7_9ACTN</name>
<evidence type="ECO:0000313" key="2">
    <source>
        <dbReference type="Proteomes" id="UP001223978"/>
    </source>
</evidence>
<dbReference type="RefSeq" id="WP_282546817.1">
    <property type="nucleotide sequence ID" value="NZ_JASCIQ010000055.1"/>
</dbReference>
<accession>A0ABT6SNX7</accession>
<dbReference type="InterPro" id="IPR011010">
    <property type="entry name" value="DNA_brk_join_enz"/>
</dbReference>
<evidence type="ECO:0000313" key="1">
    <source>
        <dbReference type="EMBL" id="MDI3408941.1"/>
    </source>
</evidence>
<proteinExistence type="predicted"/>
<gene>
    <name evidence="1" type="ORF">QIS96_34640</name>
</gene>